<comment type="similarity">
    <text evidence="3 10">Belongs to the cytochrome P450 family.</text>
</comment>
<evidence type="ECO:0000256" key="6">
    <source>
        <dbReference type="ARBA" id="ARBA00023002"/>
    </source>
</evidence>
<dbReference type="PRINTS" id="PR00463">
    <property type="entry name" value="EP450I"/>
</dbReference>
<feature type="non-terminal residue" evidence="11">
    <location>
        <position position="1"/>
    </location>
</feature>
<evidence type="ECO:0000256" key="3">
    <source>
        <dbReference type="ARBA" id="ARBA00010617"/>
    </source>
</evidence>
<evidence type="ECO:0000256" key="4">
    <source>
        <dbReference type="ARBA" id="ARBA00022617"/>
    </source>
</evidence>
<dbReference type="PRINTS" id="PR00385">
    <property type="entry name" value="P450"/>
</dbReference>
<dbReference type="InterPro" id="IPR036396">
    <property type="entry name" value="Cyt_P450_sf"/>
</dbReference>
<evidence type="ECO:0000256" key="2">
    <source>
        <dbReference type="ARBA" id="ARBA00005179"/>
    </source>
</evidence>
<evidence type="ECO:0000313" key="12">
    <source>
        <dbReference type="Proteomes" id="UP000714275"/>
    </source>
</evidence>
<dbReference type="GO" id="GO:0005506">
    <property type="term" value="F:iron ion binding"/>
    <property type="evidence" value="ECO:0007669"/>
    <property type="project" value="InterPro"/>
</dbReference>
<dbReference type="GO" id="GO:0016705">
    <property type="term" value="F:oxidoreductase activity, acting on paired donors, with incorporation or reduction of molecular oxygen"/>
    <property type="evidence" value="ECO:0007669"/>
    <property type="project" value="InterPro"/>
</dbReference>
<dbReference type="InterPro" id="IPR050364">
    <property type="entry name" value="Cytochrome_P450_fung"/>
</dbReference>
<keyword evidence="12" id="KW-1185">Reference proteome</keyword>
<evidence type="ECO:0000256" key="5">
    <source>
        <dbReference type="ARBA" id="ARBA00022723"/>
    </source>
</evidence>
<organism evidence="11 12">
    <name type="scientific">Suillus placidus</name>
    <dbReference type="NCBI Taxonomy" id="48579"/>
    <lineage>
        <taxon>Eukaryota</taxon>
        <taxon>Fungi</taxon>
        <taxon>Dikarya</taxon>
        <taxon>Basidiomycota</taxon>
        <taxon>Agaricomycotina</taxon>
        <taxon>Agaricomycetes</taxon>
        <taxon>Agaricomycetidae</taxon>
        <taxon>Boletales</taxon>
        <taxon>Suillineae</taxon>
        <taxon>Suillaceae</taxon>
        <taxon>Suillus</taxon>
    </lineage>
</organism>
<dbReference type="PANTHER" id="PTHR46300">
    <property type="entry name" value="P450, PUTATIVE (EUROFUNG)-RELATED-RELATED"/>
    <property type="match status" value="1"/>
</dbReference>
<keyword evidence="6 10" id="KW-0560">Oxidoreductase</keyword>
<evidence type="ECO:0000256" key="10">
    <source>
        <dbReference type="RuleBase" id="RU000461"/>
    </source>
</evidence>
<keyword evidence="8 10" id="KW-0503">Monooxygenase</keyword>
<name>A0A9P6ZSI5_9AGAM</name>
<dbReference type="PROSITE" id="PS00086">
    <property type="entry name" value="CYTOCHROME_P450"/>
    <property type="match status" value="1"/>
</dbReference>
<dbReference type="EMBL" id="JABBWD010000030">
    <property type="protein sequence ID" value="KAG1775958.1"/>
    <property type="molecule type" value="Genomic_DNA"/>
</dbReference>
<dbReference type="CDD" id="cd11065">
    <property type="entry name" value="CYP64-like"/>
    <property type="match status" value="1"/>
</dbReference>
<dbReference type="Proteomes" id="UP000714275">
    <property type="component" value="Unassembled WGS sequence"/>
</dbReference>
<evidence type="ECO:0000313" key="11">
    <source>
        <dbReference type="EMBL" id="KAG1775958.1"/>
    </source>
</evidence>
<dbReference type="InterPro" id="IPR001128">
    <property type="entry name" value="Cyt_P450"/>
</dbReference>
<sequence>MSSDWRDIYIGVLICATLVGGVCCGMKERKVPPLPPGPRPIPIIGNIRGISINAPWLAYTEWGKQYGDIVYSHLFGQHIVVINSEKVAIELLKNRSYNYSDRPDLPTNALFGFGFNTILMKYGARWRCQRRIFHQAFRAEAALSYRPMQQRKAQQLIRDMLDTPEEFQNHVHVFSSSVIMSASYDYDTKHNDPLVELIGKSLKLAVEELRPDVAAVFIALPILLRLPAWFPGMSIKKKATQSREWLPVWMNKPFQYVLERTAEGTAQSSMVSNALRRIDGKDSSDEMTIIKECAATAFGAASETTTSVLQVFILAMVLFPEVQVKARTLIDAVVGTSRLPTFEDRSSLQYIDAILRETLRWHPILPLSTPHASLNSDVYEGYYIPKGATVMPNVWAMSRNEQKYPNPSQFSPERFLNAEGDLNDDTVDMAFGFGRRICVGRHFADASVWIAMSSLLAMFTFSKRIGADGQAIEFEPQWSSGLAIHPLPFPCSITPRLRKVDIYDH</sequence>
<dbReference type="InterPro" id="IPR017972">
    <property type="entry name" value="Cyt_P450_CS"/>
</dbReference>
<evidence type="ECO:0000256" key="7">
    <source>
        <dbReference type="ARBA" id="ARBA00023004"/>
    </source>
</evidence>
<dbReference type="SUPFAM" id="SSF48264">
    <property type="entry name" value="Cytochrome P450"/>
    <property type="match status" value="1"/>
</dbReference>
<dbReference type="GO" id="GO:0004497">
    <property type="term" value="F:monooxygenase activity"/>
    <property type="evidence" value="ECO:0007669"/>
    <property type="project" value="UniProtKB-KW"/>
</dbReference>
<keyword evidence="4 9" id="KW-0349">Heme</keyword>
<comment type="pathway">
    <text evidence="2">Secondary metabolite biosynthesis.</text>
</comment>
<dbReference type="GO" id="GO:0020037">
    <property type="term" value="F:heme binding"/>
    <property type="evidence" value="ECO:0007669"/>
    <property type="project" value="InterPro"/>
</dbReference>
<feature type="binding site" description="axial binding residue" evidence="9">
    <location>
        <position position="438"/>
    </location>
    <ligand>
        <name>heme</name>
        <dbReference type="ChEBI" id="CHEBI:30413"/>
    </ligand>
    <ligandPart>
        <name>Fe</name>
        <dbReference type="ChEBI" id="CHEBI:18248"/>
    </ligandPart>
</feature>
<dbReference type="InterPro" id="IPR002401">
    <property type="entry name" value="Cyt_P450_E_grp-I"/>
</dbReference>
<evidence type="ECO:0000256" key="9">
    <source>
        <dbReference type="PIRSR" id="PIRSR602401-1"/>
    </source>
</evidence>
<keyword evidence="7 9" id="KW-0408">Iron</keyword>
<reference evidence="11" key="1">
    <citation type="journal article" date="2020" name="New Phytol.">
        <title>Comparative genomics reveals dynamic genome evolution in host specialist ectomycorrhizal fungi.</title>
        <authorList>
            <person name="Lofgren L.A."/>
            <person name="Nguyen N.H."/>
            <person name="Vilgalys R."/>
            <person name="Ruytinx J."/>
            <person name="Liao H.L."/>
            <person name="Branco S."/>
            <person name="Kuo A."/>
            <person name="LaButti K."/>
            <person name="Lipzen A."/>
            <person name="Andreopoulos W."/>
            <person name="Pangilinan J."/>
            <person name="Riley R."/>
            <person name="Hundley H."/>
            <person name="Na H."/>
            <person name="Barry K."/>
            <person name="Grigoriev I.V."/>
            <person name="Stajich J.E."/>
            <person name="Kennedy P.G."/>
        </authorList>
    </citation>
    <scope>NUCLEOTIDE SEQUENCE</scope>
    <source>
        <strain evidence="11">DOB743</strain>
    </source>
</reference>
<protein>
    <submittedName>
        <fullName evidence="11">Cytochrome P450</fullName>
    </submittedName>
</protein>
<dbReference type="AlphaFoldDB" id="A0A9P6ZSI5"/>
<evidence type="ECO:0000256" key="8">
    <source>
        <dbReference type="ARBA" id="ARBA00023033"/>
    </source>
</evidence>
<evidence type="ECO:0000256" key="1">
    <source>
        <dbReference type="ARBA" id="ARBA00001971"/>
    </source>
</evidence>
<dbReference type="PANTHER" id="PTHR46300:SF5">
    <property type="entry name" value="CYTOCHROME P450"/>
    <property type="match status" value="1"/>
</dbReference>
<dbReference type="Pfam" id="PF00067">
    <property type="entry name" value="p450"/>
    <property type="match status" value="1"/>
</dbReference>
<gene>
    <name evidence="11" type="ORF">EV702DRAFT_1113901</name>
</gene>
<proteinExistence type="inferred from homology"/>
<dbReference type="Gene3D" id="1.10.630.10">
    <property type="entry name" value="Cytochrome P450"/>
    <property type="match status" value="1"/>
</dbReference>
<dbReference type="OrthoDB" id="2789670at2759"/>
<accession>A0A9P6ZSI5</accession>
<keyword evidence="5 9" id="KW-0479">Metal-binding</keyword>
<comment type="cofactor">
    <cofactor evidence="1 9">
        <name>heme</name>
        <dbReference type="ChEBI" id="CHEBI:30413"/>
    </cofactor>
</comment>
<comment type="caution">
    <text evidence="11">The sequence shown here is derived from an EMBL/GenBank/DDBJ whole genome shotgun (WGS) entry which is preliminary data.</text>
</comment>